<dbReference type="Gene3D" id="3.30.420.10">
    <property type="entry name" value="Ribonuclease H-like superfamily/Ribonuclease H"/>
    <property type="match status" value="1"/>
</dbReference>
<gene>
    <name evidence="3" type="ORF">LG943_02800</name>
</gene>
<feature type="domain" description="BRCT" evidence="2">
    <location>
        <begin position="229"/>
        <end position="305"/>
    </location>
</feature>
<dbReference type="FunFam" id="3.30.420.10:FF:000045">
    <property type="entry name" value="3'-5' exonuclease DinG"/>
    <property type="match status" value="1"/>
</dbReference>
<dbReference type="SUPFAM" id="SSF52113">
    <property type="entry name" value="BRCT domain"/>
    <property type="match status" value="1"/>
</dbReference>
<evidence type="ECO:0000313" key="3">
    <source>
        <dbReference type="EMBL" id="MDA0563263.1"/>
    </source>
</evidence>
<dbReference type="InterPro" id="IPR036420">
    <property type="entry name" value="BRCT_dom_sf"/>
</dbReference>
<dbReference type="InterPro" id="IPR001357">
    <property type="entry name" value="BRCT_dom"/>
</dbReference>
<accession>A0A9X3SC56</accession>
<dbReference type="GO" id="GO:0003676">
    <property type="term" value="F:nucleic acid binding"/>
    <property type="evidence" value="ECO:0007669"/>
    <property type="project" value="InterPro"/>
</dbReference>
<keyword evidence="4" id="KW-1185">Reference proteome</keyword>
<proteinExistence type="predicted"/>
<dbReference type="CDD" id="cd17748">
    <property type="entry name" value="BRCT_DNA_ligase_like"/>
    <property type="match status" value="1"/>
</dbReference>
<dbReference type="GO" id="GO:0005829">
    <property type="term" value="C:cytosol"/>
    <property type="evidence" value="ECO:0007669"/>
    <property type="project" value="TreeGrafter"/>
</dbReference>
<keyword evidence="1" id="KW-0378">Hydrolase</keyword>
<organism evidence="3 4">
    <name type="scientific">Streptomonospora mangrovi</name>
    <dbReference type="NCBI Taxonomy" id="2883123"/>
    <lineage>
        <taxon>Bacteria</taxon>
        <taxon>Bacillati</taxon>
        <taxon>Actinomycetota</taxon>
        <taxon>Actinomycetes</taxon>
        <taxon>Streptosporangiales</taxon>
        <taxon>Nocardiopsidaceae</taxon>
        <taxon>Streptomonospora</taxon>
    </lineage>
</organism>
<evidence type="ECO:0000313" key="4">
    <source>
        <dbReference type="Proteomes" id="UP001140076"/>
    </source>
</evidence>
<dbReference type="CDD" id="cd06130">
    <property type="entry name" value="DNA_pol_III_epsilon_like"/>
    <property type="match status" value="1"/>
</dbReference>
<dbReference type="AlphaFoldDB" id="A0A9X3SC56"/>
<dbReference type="RefSeq" id="WP_270070557.1">
    <property type="nucleotide sequence ID" value="NZ_JAJAQC010000004.1"/>
</dbReference>
<protein>
    <submittedName>
        <fullName evidence="3">DNA polymerase III</fullName>
    </submittedName>
</protein>
<keyword evidence="1" id="KW-0540">Nuclease</keyword>
<dbReference type="InterPro" id="IPR036397">
    <property type="entry name" value="RNaseH_sf"/>
</dbReference>
<dbReference type="PROSITE" id="PS50172">
    <property type="entry name" value="BRCT"/>
    <property type="match status" value="1"/>
</dbReference>
<comment type="caution">
    <text evidence="3">The sequence shown here is derived from an EMBL/GenBank/DDBJ whole genome shotgun (WGS) entry which is preliminary data.</text>
</comment>
<dbReference type="InterPro" id="IPR013520">
    <property type="entry name" value="Ribonucl_H"/>
</dbReference>
<evidence type="ECO:0000256" key="1">
    <source>
        <dbReference type="ARBA" id="ARBA00022839"/>
    </source>
</evidence>
<dbReference type="Pfam" id="PF00929">
    <property type="entry name" value="RNase_T"/>
    <property type="match status" value="1"/>
</dbReference>
<keyword evidence="1" id="KW-0269">Exonuclease</keyword>
<dbReference type="EMBL" id="JAJAQC010000004">
    <property type="protein sequence ID" value="MDA0563263.1"/>
    <property type="molecule type" value="Genomic_DNA"/>
</dbReference>
<dbReference type="Proteomes" id="UP001140076">
    <property type="component" value="Unassembled WGS sequence"/>
</dbReference>
<evidence type="ECO:0000259" key="2">
    <source>
        <dbReference type="PROSITE" id="PS50172"/>
    </source>
</evidence>
<dbReference type="PANTHER" id="PTHR30231">
    <property type="entry name" value="DNA POLYMERASE III SUBUNIT EPSILON"/>
    <property type="match status" value="1"/>
</dbReference>
<dbReference type="Gene3D" id="3.40.50.10190">
    <property type="entry name" value="BRCT domain"/>
    <property type="match status" value="1"/>
</dbReference>
<dbReference type="SUPFAM" id="SSF53098">
    <property type="entry name" value="Ribonuclease H-like"/>
    <property type="match status" value="1"/>
</dbReference>
<dbReference type="PANTHER" id="PTHR30231:SF42">
    <property type="entry name" value="EXONUCLEASE"/>
    <property type="match status" value="1"/>
</dbReference>
<sequence length="319" mass="33535">MSRAWTAVDFETANPDRGSVCAVGLVRVVDGAVVERYSTLVRPPEPVRFFSARHTAIHGITAADVAQAPQWPEVLERITAVAGDDPLVAHNAAFDVGVLRAACAHTGLARPAISYACTLALARRAWAELPDHRLPTVCGRIGWDMAGRHHRADADAEAAARIVLAAMEATAAASLSALAAALSWPLTRLAGGLDPRPAATGGAARPGDRFAAWQEAARAELPEADPDADPSGPFYGRTVCISGDLDGIPKPDAWRRIAEAGGHPAKNVTRATDVLVVADSTTSAPTAKQRRAEDYRARGQAIEIIGEREFTARLALAGG</sequence>
<dbReference type="InterPro" id="IPR012337">
    <property type="entry name" value="RNaseH-like_sf"/>
</dbReference>
<dbReference type="GO" id="GO:0008408">
    <property type="term" value="F:3'-5' exonuclease activity"/>
    <property type="evidence" value="ECO:0007669"/>
    <property type="project" value="TreeGrafter"/>
</dbReference>
<name>A0A9X3SC56_9ACTN</name>
<dbReference type="SMART" id="SM00479">
    <property type="entry name" value="EXOIII"/>
    <property type="match status" value="1"/>
</dbReference>
<reference evidence="3" key="1">
    <citation type="submission" date="2021-10" db="EMBL/GenBank/DDBJ databases">
        <title>Streptomonospora sp. nov., isolated from mangrove soil.</title>
        <authorList>
            <person name="Chen X."/>
            <person name="Ge X."/>
            <person name="Liu W."/>
        </authorList>
    </citation>
    <scope>NUCLEOTIDE SEQUENCE</scope>
    <source>
        <strain evidence="3">S1-112</strain>
    </source>
</reference>